<dbReference type="InterPro" id="IPR042452">
    <property type="entry name" value="ZPR1_Znf1/2"/>
</dbReference>
<evidence type="ECO:0000256" key="6">
    <source>
        <dbReference type="ARBA" id="ARBA00074960"/>
    </source>
</evidence>
<evidence type="ECO:0000259" key="8">
    <source>
        <dbReference type="SMART" id="SM00709"/>
    </source>
</evidence>
<dbReference type="InterPro" id="IPR056180">
    <property type="entry name" value="ZPR1_jr_dom"/>
</dbReference>
<dbReference type="Pfam" id="PF03367">
    <property type="entry name" value="Zn_ribbon_ZPR1"/>
    <property type="match status" value="2"/>
</dbReference>
<dbReference type="FunFam" id="2.60.120.1040:FF:000001">
    <property type="entry name" value="Zinc finger protein ZPR1"/>
    <property type="match status" value="1"/>
</dbReference>
<proteinExistence type="inferred from homology"/>
<dbReference type="Gene3D" id="2.60.120.1040">
    <property type="entry name" value="ZPR1, A/B domain"/>
    <property type="match status" value="2"/>
</dbReference>
<evidence type="ECO:0000256" key="3">
    <source>
        <dbReference type="ARBA" id="ARBA00022737"/>
    </source>
</evidence>
<feature type="domain" description="Zinc finger ZPR1-type" evidence="8">
    <location>
        <begin position="28"/>
        <end position="184"/>
    </location>
</feature>
<dbReference type="PANTHER" id="PTHR10876:SF0">
    <property type="entry name" value="ZINC FINGER PROTEIN ZPR1"/>
    <property type="match status" value="1"/>
</dbReference>
<feature type="region of interest" description="Disordered" evidence="7">
    <location>
        <begin position="403"/>
        <end position="422"/>
    </location>
</feature>
<keyword evidence="3" id="KW-0677">Repeat</keyword>
<evidence type="ECO:0000256" key="7">
    <source>
        <dbReference type="SAM" id="MobiDB-lite"/>
    </source>
</evidence>
<keyword evidence="10" id="KW-1185">Reference proteome</keyword>
<dbReference type="AlphaFoldDB" id="A0A9P0A024"/>
<evidence type="ECO:0000256" key="5">
    <source>
        <dbReference type="ARBA" id="ARBA00022833"/>
    </source>
</evidence>
<dbReference type="FunFam" id="2.20.25.420:FF:000001">
    <property type="entry name" value="Zinc finger protein ZPR1"/>
    <property type="match status" value="1"/>
</dbReference>
<feature type="region of interest" description="Disordered" evidence="7">
    <location>
        <begin position="427"/>
        <end position="449"/>
    </location>
</feature>
<organism evidence="9 10">
    <name type="scientific">Bemisia tabaci</name>
    <name type="common">Sweetpotato whitefly</name>
    <name type="synonym">Aleurodes tabaci</name>
    <dbReference type="NCBI Taxonomy" id="7038"/>
    <lineage>
        <taxon>Eukaryota</taxon>
        <taxon>Metazoa</taxon>
        <taxon>Ecdysozoa</taxon>
        <taxon>Arthropoda</taxon>
        <taxon>Hexapoda</taxon>
        <taxon>Insecta</taxon>
        <taxon>Pterygota</taxon>
        <taxon>Neoptera</taxon>
        <taxon>Paraneoptera</taxon>
        <taxon>Hemiptera</taxon>
        <taxon>Sternorrhyncha</taxon>
        <taxon>Aleyrodoidea</taxon>
        <taxon>Aleyrodidae</taxon>
        <taxon>Aleyrodinae</taxon>
        <taxon>Bemisia</taxon>
    </lineage>
</organism>
<dbReference type="NCBIfam" id="TIGR00310">
    <property type="entry name" value="ZPR1_znf"/>
    <property type="match status" value="2"/>
</dbReference>
<evidence type="ECO:0000256" key="4">
    <source>
        <dbReference type="ARBA" id="ARBA00022771"/>
    </source>
</evidence>
<name>A0A9P0A024_BEMTA</name>
<comment type="similarity">
    <text evidence="1">Belongs to the ZPR1 family.</text>
</comment>
<dbReference type="InterPro" id="IPR040141">
    <property type="entry name" value="ZPR1"/>
</dbReference>
<protein>
    <recommendedName>
        <fullName evidence="6">Zinc finger protein ZPR1</fullName>
    </recommendedName>
</protein>
<dbReference type="KEGG" id="btab:109044328"/>
<dbReference type="PANTHER" id="PTHR10876">
    <property type="entry name" value="ZINC FINGER PROTEIN ZPR1"/>
    <property type="match status" value="1"/>
</dbReference>
<dbReference type="GO" id="GO:0048731">
    <property type="term" value="P:system development"/>
    <property type="evidence" value="ECO:0007669"/>
    <property type="project" value="UniProtKB-ARBA"/>
</dbReference>
<keyword evidence="5" id="KW-0862">Zinc</keyword>
<dbReference type="Pfam" id="PF22794">
    <property type="entry name" value="jr-ZPR1"/>
    <property type="match status" value="2"/>
</dbReference>
<evidence type="ECO:0000313" key="10">
    <source>
        <dbReference type="Proteomes" id="UP001152759"/>
    </source>
</evidence>
<sequence>MGEIKHQKPLFRPLDPDDTEPEVTEIESLCMNCQKNGTTRILLTKIPFYKEVVLMSFSCDDCGYQNNELQSGGEIQEKGIRIKLVVNTVADLNRTVVKSEHTIINVPAIEFEVKSTKGDVTTVESVISSAISSFQEIHSKSLEANPVEADVLGKHIEKLVGLLEVKEPFTMCFEDISGNCFVSNPHAPQRDPDCTSHHFVRTKEQDHALGIFDHSEVEDNEAKQQDHILPPINETGHTLEDLEGEVLCFRTNCPNCSAPCDTNMKMTNIPYFKEMVIMATTCEACGHRSNEVKGGGGIEPQGLKIEVSVVDKEDLCRDILKSETCSVSIPELDLEVGSAALGGKFTTVEGLIVNMKEQLDSQGRMFSDSAEPGSLEKLQEFLTRLDDVLKQKTQITLVLDDPAGNSYVQSKTPPDPDDGLKITHYERNFDQNEELGLNDMKTENYEEDS</sequence>
<reference evidence="9" key="1">
    <citation type="submission" date="2021-12" db="EMBL/GenBank/DDBJ databases">
        <authorList>
            <person name="King R."/>
        </authorList>
    </citation>
    <scope>NUCLEOTIDE SEQUENCE</scope>
</reference>
<dbReference type="EMBL" id="OU963871">
    <property type="protein sequence ID" value="CAH0383360.1"/>
    <property type="molecule type" value="Genomic_DNA"/>
</dbReference>
<accession>A0A9P0A024</accession>
<evidence type="ECO:0000256" key="1">
    <source>
        <dbReference type="ARBA" id="ARBA00008354"/>
    </source>
</evidence>
<evidence type="ECO:0000256" key="2">
    <source>
        <dbReference type="ARBA" id="ARBA00022723"/>
    </source>
</evidence>
<dbReference type="GO" id="GO:0008270">
    <property type="term" value="F:zinc ion binding"/>
    <property type="evidence" value="ECO:0007669"/>
    <property type="project" value="UniProtKB-KW"/>
</dbReference>
<keyword evidence="4" id="KW-0863">Zinc-finger</keyword>
<dbReference type="Proteomes" id="UP001152759">
    <property type="component" value="Chromosome 10"/>
</dbReference>
<gene>
    <name evidence="9" type="ORF">BEMITA_LOCUS2818</name>
</gene>
<feature type="domain" description="Zinc finger ZPR1-type" evidence="8">
    <location>
        <begin position="251"/>
        <end position="410"/>
    </location>
</feature>
<dbReference type="FunFam" id="2.20.25.420:FF:000003">
    <property type="entry name" value="zinc finger protein ZPR1"/>
    <property type="match status" value="1"/>
</dbReference>
<dbReference type="SMART" id="SM00709">
    <property type="entry name" value="Zpr1"/>
    <property type="match status" value="2"/>
</dbReference>
<evidence type="ECO:0000313" key="9">
    <source>
        <dbReference type="EMBL" id="CAH0383360.1"/>
    </source>
</evidence>
<dbReference type="InterPro" id="IPR004457">
    <property type="entry name" value="Znf_ZPR1"/>
</dbReference>
<dbReference type="InterPro" id="IPR042451">
    <property type="entry name" value="ZPR1_A/B_dom"/>
</dbReference>
<dbReference type="OrthoDB" id="308464at2759"/>
<dbReference type="GO" id="GO:0005634">
    <property type="term" value="C:nucleus"/>
    <property type="evidence" value="ECO:0007669"/>
    <property type="project" value="TreeGrafter"/>
</dbReference>
<feature type="compositionally biased region" description="Basic and acidic residues" evidence="7">
    <location>
        <begin position="440"/>
        <end position="449"/>
    </location>
</feature>
<dbReference type="Gene3D" id="2.20.25.420">
    <property type="entry name" value="ZPR1, zinc finger domain"/>
    <property type="match status" value="2"/>
</dbReference>
<keyword evidence="2" id="KW-0479">Metal-binding</keyword>